<reference evidence="1" key="1">
    <citation type="submission" date="2018-05" db="EMBL/GenBank/DDBJ databases">
        <authorList>
            <person name="Lanie J.A."/>
            <person name="Ng W.-L."/>
            <person name="Kazmierczak K.M."/>
            <person name="Andrzejewski T.M."/>
            <person name="Davidsen T.M."/>
            <person name="Wayne K.J."/>
            <person name="Tettelin H."/>
            <person name="Glass J.I."/>
            <person name="Rusch D."/>
            <person name="Podicherti R."/>
            <person name="Tsui H.-C.T."/>
            <person name="Winkler M.E."/>
        </authorList>
    </citation>
    <scope>NUCLEOTIDE SEQUENCE</scope>
</reference>
<feature type="non-terminal residue" evidence="1">
    <location>
        <position position="344"/>
    </location>
</feature>
<dbReference type="InterPro" id="IPR046713">
    <property type="entry name" value="DUF6786"/>
</dbReference>
<evidence type="ECO:0000313" key="1">
    <source>
        <dbReference type="EMBL" id="SVC57966.1"/>
    </source>
</evidence>
<dbReference type="AlphaFoldDB" id="A0A382NA64"/>
<dbReference type="Pfam" id="PF20583">
    <property type="entry name" value="DUF6786"/>
    <property type="match status" value="1"/>
</dbReference>
<organism evidence="1">
    <name type="scientific">marine metagenome</name>
    <dbReference type="NCBI Taxonomy" id="408172"/>
    <lineage>
        <taxon>unclassified sequences</taxon>
        <taxon>metagenomes</taxon>
        <taxon>ecological metagenomes</taxon>
    </lineage>
</organism>
<gene>
    <name evidence="1" type="ORF">METZ01_LOCUS310820</name>
</gene>
<proteinExistence type="predicted"/>
<accession>A0A382NA64</accession>
<sequence>MTTRQEQAAGSAGTFLEDRAFLEEHTDVVVLGNDPDGPQVIVAPAWQGRVMTSTADAATGMGYGWLNKSLIASGEHQPHINALGGEDRFWLGPEGGQFSIFFAPGDPFDLDYWQTPPLIDTDAYAILSRDAQHVTFRHDSQVTNYTGTVFDLRVDRVIRLLDQAQLQQTLGVELGSSVQMVAYKSNNTITNTGTTAWNKDTGLLSIWILGMFQHSPVTTVVIPYRNGSVEDLGPIVNDAYFGAVPDDRLLTQDNTLFFKGDGQYRSKIGLTPKRATPVIGSYDPSRSLLTVVHYTLPDGITDYVNSMWELQDAPYAGDVLNSYNDGPPDATTPPLGPFYELETS</sequence>
<protein>
    <submittedName>
        <fullName evidence="1">Uncharacterized protein</fullName>
    </submittedName>
</protein>
<dbReference type="EMBL" id="UINC01099011">
    <property type="protein sequence ID" value="SVC57966.1"/>
    <property type="molecule type" value="Genomic_DNA"/>
</dbReference>
<name>A0A382NA64_9ZZZZ</name>